<name>A0A6J0BSH3_NEOLC</name>
<dbReference type="KEGG" id="nlo:107222525"/>
<proteinExistence type="inferred from homology"/>
<organism evidence="10">
    <name type="scientific">Neodiprion lecontei</name>
    <name type="common">Redheaded pine sawfly</name>
    <dbReference type="NCBI Taxonomy" id="441921"/>
    <lineage>
        <taxon>Eukaryota</taxon>
        <taxon>Metazoa</taxon>
        <taxon>Ecdysozoa</taxon>
        <taxon>Arthropoda</taxon>
        <taxon>Hexapoda</taxon>
        <taxon>Insecta</taxon>
        <taxon>Pterygota</taxon>
        <taxon>Neoptera</taxon>
        <taxon>Endopterygota</taxon>
        <taxon>Hymenoptera</taxon>
        <taxon>Tenthredinoidea</taxon>
        <taxon>Diprionidae</taxon>
        <taxon>Diprioninae</taxon>
        <taxon>Neodiprion</taxon>
    </lineage>
</organism>
<accession>A0A6J0BSH3</accession>
<keyword evidence="2 7" id="KW-0808">Transferase</keyword>
<dbReference type="AlphaFoldDB" id="A0A6J0BSH3"/>
<evidence type="ECO:0000256" key="6">
    <source>
        <dbReference type="ARBA" id="ARBA00042810"/>
    </source>
</evidence>
<evidence type="ECO:0000256" key="2">
    <source>
        <dbReference type="ARBA" id="ARBA00022679"/>
    </source>
</evidence>
<keyword evidence="1 7" id="KW-0489">Methyltransferase</keyword>
<dbReference type="PANTHER" id="PTHR46098">
    <property type="entry name" value="TRNA (CYTOSINE(38)-C(5))-METHYLTRANSFERASE"/>
    <property type="match status" value="1"/>
</dbReference>
<evidence type="ECO:0000256" key="4">
    <source>
        <dbReference type="ARBA" id="ARBA00039081"/>
    </source>
</evidence>
<evidence type="ECO:0000313" key="9">
    <source>
        <dbReference type="Proteomes" id="UP000829291"/>
    </source>
</evidence>
<dbReference type="PRINTS" id="PR00105">
    <property type="entry name" value="C5METTRFRASE"/>
</dbReference>
<comment type="similarity">
    <text evidence="7 8">Belongs to the class I-like SAM-binding methyltransferase superfamily. C5-methyltransferase family.</text>
</comment>
<dbReference type="Gene3D" id="3.40.50.150">
    <property type="entry name" value="Vaccinia Virus protein VP39"/>
    <property type="match status" value="1"/>
</dbReference>
<dbReference type="InterPro" id="IPR029063">
    <property type="entry name" value="SAM-dependent_MTases_sf"/>
</dbReference>
<dbReference type="RefSeq" id="XP_015517420.2">
    <property type="nucleotide sequence ID" value="XM_015661934.2"/>
</dbReference>
<evidence type="ECO:0000313" key="10">
    <source>
        <dbReference type="RefSeq" id="XP_015517420.2"/>
    </source>
</evidence>
<evidence type="ECO:0000256" key="7">
    <source>
        <dbReference type="PROSITE-ProRule" id="PRU01016"/>
    </source>
</evidence>
<dbReference type="GO" id="GO:0032259">
    <property type="term" value="P:methylation"/>
    <property type="evidence" value="ECO:0007669"/>
    <property type="project" value="UniProtKB-KW"/>
</dbReference>
<dbReference type="GeneID" id="107222525"/>
<sequence length="342" mass="39223">MKVLELYSGVGGMHFALRESGIQYNVLTSIDINTAANEVYRENFPDTVNLGRNIQSFDIEQIRKLSVDTILMSPPCQPFTRVGLKKDILDNRTDSFLHVLELIPQISTLNYILVENVKGFETSQARDKLVECIVNSGFNYKEFLLSPCQFGIPNTRQRYYMIAKRKELQFFFTDPSLTKFYPKELLEDVKDAKRILNILEDNIDENNYLISTKILAKHAGVLDIRTAASTKSCCFTKAYGRYVEGTGSVFCPMSEELVSEKYLESKMHGDDIEKKAEVLNSLKLRYFTPREIARLMCFPEDFHFPKTTTTKQKYRLLGNSINVFVVCQLIKLLKYGDADALD</sequence>
<feature type="active site" evidence="7">
    <location>
        <position position="76"/>
    </location>
</feature>
<evidence type="ECO:0000256" key="1">
    <source>
        <dbReference type="ARBA" id="ARBA00022603"/>
    </source>
</evidence>
<keyword evidence="3 7" id="KW-0949">S-adenosyl-L-methionine</keyword>
<dbReference type="InterPro" id="IPR050750">
    <property type="entry name" value="C5-MTase"/>
</dbReference>
<reference evidence="10" key="1">
    <citation type="submission" date="2025-08" db="UniProtKB">
        <authorList>
            <consortium name="RefSeq"/>
        </authorList>
    </citation>
    <scope>IDENTIFICATION</scope>
    <source>
        <tissue evidence="10">Thorax and Abdomen</tissue>
    </source>
</reference>
<dbReference type="InterPro" id="IPR031303">
    <property type="entry name" value="C5_meth_CS"/>
</dbReference>
<dbReference type="PROSITE" id="PS00095">
    <property type="entry name" value="C5_MTASE_2"/>
    <property type="match status" value="1"/>
</dbReference>
<dbReference type="GO" id="GO:0008168">
    <property type="term" value="F:methyltransferase activity"/>
    <property type="evidence" value="ECO:0007669"/>
    <property type="project" value="UniProtKB-KW"/>
</dbReference>
<dbReference type="SUPFAM" id="SSF53335">
    <property type="entry name" value="S-adenosyl-L-methionine-dependent methyltransferases"/>
    <property type="match status" value="1"/>
</dbReference>
<dbReference type="EC" id="2.1.1.204" evidence="4"/>
<dbReference type="InterPro" id="IPR001525">
    <property type="entry name" value="C5_MeTfrase"/>
</dbReference>
<gene>
    <name evidence="10" type="primary">LOC107222525</name>
</gene>
<protein>
    <recommendedName>
        <fullName evidence="5">tRNA (cytosine(38)-C(5))-methyltransferase</fullName>
        <ecNumber evidence="4">2.1.1.204</ecNumber>
    </recommendedName>
    <alternativeName>
        <fullName evidence="6">DNA (cytosine-5)-methyltransferase-like protein 2</fullName>
    </alternativeName>
</protein>
<evidence type="ECO:0000256" key="5">
    <source>
        <dbReference type="ARBA" id="ARBA00039681"/>
    </source>
</evidence>
<dbReference type="GO" id="GO:0005634">
    <property type="term" value="C:nucleus"/>
    <property type="evidence" value="ECO:0007669"/>
    <property type="project" value="TreeGrafter"/>
</dbReference>
<dbReference type="Proteomes" id="UP000829291">
    <property type="component" value="Chromosome 2"/>
</dbReference>
<dbReference type="Pfam" id="PF00145">
    <property type="entry name" value="DNA_methylase"/>
    <property type="match status" value="1"/>
</dbReference>
<keyword evidence="9" id="KW-1185">Reference proteome</keyword>
<dbReference type="OrthoDB" id="414133at2759"/>
<evidence type="ECO:0000256" key="8">
    <source>
        <dbReference type="RuleBase" id="RU000416"/>
    </source>
</evidence>
<dbReference type="PROSITE" id="PS51679">
    <property type="entry name" value="SAM_MT_C5"/>
    <property type="match status" value="1"/>
</dbReference>
<dbReference type="PANTHER" id="PTHR46098:SF1">
    <property type="entry name" value="TRNA (CYTOSINE(38)-C(5))-METHYLTRANSFERASE"/>
    <property type="match status" value="1"/>
</dbReference>
<dbReference type="Gene3D" id="3.90.120.10">
    <property type="entry name" value="DNA Methylase, subunit A, domain 2"/>
    <property type="match status" value="1"/>
</dbReference>
<dbReference type="InParanoid" id="A0A6J0BSH3"/>
<dbReference type="FunCoup" id="A0A6J0BSH3">
    <property type="interactions" value="929"/>
</dbReference>
<evidence type="ECO:0000256" key="3">
    <source>
        <dbReference type="ARBA" id="ARBA00022691"/>
    </source>
</evidence>
<dbReference type="NCBIfam" id="TIGR00675">
    <property type="entry name" value="dcm"/>
    <property type="match status" value="1"/>
</dbReference>